<protein>
    <submittedName>
        <fullName evidence="1">Uncharacterized protein</fullName>
    </submittedName>
</protein>
<feature type="non-terminal residue" evidence="1">
    <location>
        <position position="1"/>
    </location>
</feature>
<reference evidence="1" key="1">
    <citation type="submission" date="2014-05" db="EMBL/GenBank/DDBJ databases">
        <authorList>
            <person name="Chronopoulou M."/>
        </authorList>
    </citation>
    <scope>NUCLEOTIDE SEQUENCE</scope>
    <source>
        <tissue evidence="1">Whole organism</tissue>
    </source>
</reference>
<proteinExistence type="predicted"/>
<evidence type="ECO:0000313" key="1">
    <source>
        <dbReference type="EMBL" id="CDW26087.1"/>
    </source>
</evidence>
<organism evidence="1">
    <name type="scientific">Lepeophtheirus salmonis</name>
    <name type="common">Salmon louse</name>
    <name type="synonym">Caligus salmonis</name>
    <dbReference type="NCBI Taxonomy" id="72036"/>
    <lineage>
        <taxon>Eukaryota</taxon>
        <taxon>Metazoa</taxon>
        <taxon>Ecdysozoa</taxon>
        <taxon>Arthropoda</taxon>
        <taxon>Crustacea</taxon>
        <taxon>Multicrustacea</taxon>
        <taxon>Hexanauplia</taxon>
        <taxon>Copepoda</taxon>
        <taxon>Siphonostomatoida</taxon>
        <taxon>Caligidae</taxon>
        <taxon>Lepeophtheirus</taxon>
    </lineage>
</organism>
<dbReference type="AlphaFoldDB" id="A0A0K2TKB0"/>
<dbReference type="EMBL" id="HACA01008726">
    <property type="protein sequence ID" value="CDW26087.1"/>
    <property type="molecule type" value="Transcribed_RNA"/>
</dbReference>
<name>A0A0K2TKB0_LEPSM</name>
<sequence>KKGSAKKEKLDPEELKKIIQPNPFKFMRTQARDLGVLQQIIQRYLKKVRGKSLVKVDRPLLTPSMKKSHLLRSKTLLN</sequence>
<accession>A0A0K2TKB0</accession>